<feature type="compositionally biased region" description="Basic residues" evidence="1">
    <location>
        <begin position="491"/>
        <end position="502"/>
    </location>
</feature>
<sequence>MASTSPPVTSLHRSADTKVKACSACIDTFSRYFERTYVRKLKSDLGSSAFHRPCLVLLRGLVDSTIMAVHGNGIQNINQSLSPPEQIEQCCLSKYYEWTHINPKQKITYDDWKKSEETKGLALYYAALNIWDEPDTDDEVENVAVVSRSRDVQVQSAREPKKTVTTNGHGRSHVAGSATPLTSANSEELSASGKRKPRKQRKKYLSEEIVASDGSDHGEMVTPIAGPAKSSRPAVTFSGGRKPSVRKAKKKRLSEQIISPEDEEDDSMALTEVWSPNIPVRSAPGVPAAAQHSDSPRRIVKLKVGFGKKAAKKLLSGESVLEKDRDNEGASAKIATSTIGTVVEDKAKTGSNANLYLSGTADVNGGSNSPAGSPGLQDDSSATTRRGLRMRRPAQRRPYYHDAQLFDESSAAEEEELEEGGEPVEQENDQPEQEQEEEQEEDIRPTSRGRSTRRVSYASIIGIDDELLSALDEQSKALLQEEDQDDDPNGRRPRHFKGKGRAWRKDESDEDLEFAPSKKKKLAKAKALTASGKKRGRPRKSALSEDIIHDDEDSDAATGAGDSMAGSPAPPTPVPTPASVTITKKRGRPRKSALSESVATYDSASENLNASAPPTPLLAPKKRGRPRKSDQSIMSREDNENGDENHDDDEEYSPKKSASKTKAKKPRVSGVSAPDAIPLPLDGSLDEDVRPDEVIAPSLSPSRKRKSVSDSEEEVVHDEASRDFAFDLLRGAGTLGGERKYHTKMQWN</sequence>
<dbReference type="GeneID" id="54408512"/>
<dbReference type="InterPro" id="IPR017956">
    <property type="entry name" value="AT_hook_DNA-bd_motif"/>
</dbReference>
<evidence type="ECO:0000256" key="1">
    <source>
        <dbReference type="SAM" id="MobiDB-lite"/>
    </source>
</evidence>
<feature type="region of interest" description="Disordered" evidence="1">
    <location>
        <begin position="474"/>
        <end position="719"/>
    </location>
</feature>
<dbReference type="PRINTS" id="PR00929">
    <property type="entry name" value="ATHOOK"/>
</dbReference>
<dbReference type="OrthoDB" id="3795696at2759"/>
<name>A0A6A6AGC7_9PLEO</name>
<feature type="compositionally biased region" description="Basic residues" evidence="1">
    <location>
        <begin position="193"/>
        <end position="203"/>
    </location>
</feature>
<dbReference type="Proteomes" id="UP000799771">
    <property type="component" value="Unassembled WGS sequence"/>
</dbReference>
<feature type="compositionally biased region" description="Low complexity" evidence="1">
    <location>
        <begin position="364"/>
        <end position="375"/>
    </location>
</feature>
<feature type="compositionally biased region" description="Acidic residues" evidence="1">
    <location>
        <begin position="640"/>
        <end position="651"/>
    </location>
</feature>
<feature type="region of interest" description="Disordered" evidence="1">
    <location>
        <begin position="151"/>
        <end position="254"/>
    </location>
</feature>
<feature type="compositionally biased region" description="Polar residues" evidence="1">
    <location>
        <begin position="594"/>
        <end position="612"/>
    </location>
</feature>
<reference evidence="2" key="1">
    <citation type="journal article" date="2020" name="Stud. Mycol.">
        <title>101 Dothideomycetes genomes: a test case for predicting lifestyles and emergence of pathogens.</title>
        <authorList>
            <person name="Haridas S."/>
            <person name="Albert R."/>
            <person name="Binder M."/>
            <person name="Bloem J."/>
            <person name="Labutti K."/>
            <person name="Salamov A."/>
            <person name="Andreopoulos B."/>
            <person name="Baker S."/>
            <person name="Barry K."/>
            <person name="Bills G."/>
            <person name="Bluhm B."/>
            <person name="Cannon C."/>
            <person name="Castanera R."/>
            <person name="Culley D."/>
            <person name="Daum C."/>
            <person name="Ezra D."/>
            <person name="Gonzalez J."/>
            <person name="Henrissat B."/>
            <person name="Kuo A."/>
            <person name="Liang C."/>
            <person name="Lipzen A."/>
            <person name="Lutzoni F."/>
            <person name="Magnuson J."/>
            <person name="Mondo S."/>
            <person name="Nolan M."/>
            <person name="Ohm R."/>
            <person name="Pangilinan J."/>
            <person name="Park H.-J."/>
            <person name="Ramirez L."/>
            <person name="Alfaro M."/>
            <person name="Sun H."/>
            <person name="Tritt A."/>
            <person name="Yoshinaga Y."/>
            <person name="Zwiers L.-H."/>
            <person name="Turgeon B."/>
            <person name="Goodwin S."/>
            <person name="Spatafora J."/>
            <person name="Crous P."/>
            <person name="Grigoriev I."/>
        </authorList>
    </citation>
    <scope>NUCLEOTIDE SEQUENCE</scope>
    <source>
        <strain evidence="2">CBS 119687</strain>
    </source>
</reference>
<evidence type="ECO:0000313" key="2">
    <source>
        <dbReference type="EMBL" id="KAF2130098.1"/>
    </source>
</evidence>
<dbReference type="AlphaFoldDB" id="A0A6A6AGC7"/>
<proteinExistence type="predicted"/>
<accession>A0A6A6AGC7</accession>
<dbReference type="GO" id="GO:0003677">
    <property type="term" value="F:DNA binding"/>
    <property type="evidence" value="ECO:0007669"/>
    <property type="project" value="InterPro"/>
</dbReference>
<gene>
    <name evidence="2" type="ORF">P153DRAFT_366571</name>
</gene>
<evidence type="ECO:0000313" key="3">
    <source>
        <dbReference type="Proteomes" id="UP000799771"/>
    </source>
</evidence>
<keyword evidence="3" id="KW-1185">Reference proteome</keyword>
<dbReference type="RefSeq" id="XP_033524485.1">
    <property type="nucleotide sequence ID" value="XM_033668080.1"/>
</dbReference>
<feature type="compositionally biased region" description="Basic and acidic residues" evidence="1">
    <location>
        <begin position="627"/>
        <end position="639"/>
    </location>
</feature>
<protein>
    <submittedName>
        <fullName evidence="2">Uncharacterized protein</fullName>
    </submittedName>
</protein>
<feature type="compositionally biased region" description="Acidic residues" evidence="1">
    <location>
        <begin position="410"/>
        <end position="441"/>
    </location>
</feature>
<feature type="compositionally biased region" description="Polar residues" evidence="1">
    <location>
        <begin position="179"/>
        <end position="189"/>
    </location>
</feature>
<dbReference type="SMART" id="SM00384">
    <property type="entry name" value="AT_hook"/>
    <property type="match status" value="3"/>
</dbReference>
<feature type="compositionally biased region" description="Basic residues" evidence="1">
    <location>
        <begin position="243"/>
        <end position="252"/>
    </location>
</feature>
<feature type="compositionally biased region" description="Basic residues" evidence="1">
    <location>
        <begin position="386"/>
        <end position="395"/>
    </location>
</feature>
<dbReference type="EMBL" id="ML977505">
    <property type="protein sequence ID" value="KAF2130098.1"/>
    <property type="molecule type" value="Genomic_DNA"/>
</dbReference>
<feature type="region of interest" description="Disordered" evidence="1">
    <location>
        <begin position="358"/>
        <end position="455"/>
    </location>
</feature>
<feature type="compositionally biased region" description="Basic residues" evidence="1">
    <location>
        <begin position="657"/>
        <end position="667"/>
    </location>
</feature>
<organism evidence="2 3">
    <name type="scientific">Dothidotthia symphoricarpi CBS 119687</name>
    <dbReference type="NCBI Taxonomy" id="1392245"/>
    <lineage>
        <taxon>Eukaryota</taxon>
        <taxon>Fungi</taxon>
        <taxon>Dikarya</taxon>
        <taxon>Ascomycota</taxon>
        <taxon>Pezizomycotina</taxon>
        <taxon>Dothideomycetes</taxon>
        <taxon>Pleosporomycetidae</taxon>
        <taxon>Pleosporales</taxon>
        <taxon>Dothidotthiaceae</taxon>
        <taxon>Dothidotthia</taxon>
    </lineage>
</organism>